<dbReference type="RefSeq" id="WP_380123940.1">
    <property type="nucleotide sequence ID" value="NZ_JBHSIU010000059.1"/>
</dbReference>
<comment type="caution">
    <text evidence="1">The sequence shown here is derived from an EMBL/GenBank/DDBJ whole genome shotgun (WGS) entry which is preliminary data.</text>
</comment>
<proteinExistence type="predicted"/>
<gene>
    <name evidence="1" type="ORF">ACFPIJ_41255</name>
</gene>
<name>A0ABV9W6C5_9ACTN</name>
<dbReference type="EMBL" id="JBHSIU010000059">
    <property type="protein sequence ID" value="MFC5004241.1"/>
    <property type="molecule type" value="Genomic_DNA"/>
</dbReference>
<sequence>MTHQLFDELIGTPPPSTVDVDGIVRRRTGLRWLRRAALSGSAAAVVGAVALLPAGGAPVAGPSTDPAIDFSAGPSGRGSDPPDINRFFDDSMRSLLPQRVRWLDLPPQIVLPPDGGAATSARSRVDVAGRQGTVVVTVWPHGVDAATGCAGLQSCTIMTDPSGGISCGRVDDVAVRPELGLTRPGWEVRCVKPGGRPVSILVTNQTGAPTEPPHQPELPIQLSQVIPIISVLAGHVG</sequence>
<reference evidence="2" key="1">
    <citation type="journal article" date="2019" name="Int. J. Syst. Evol. Microbiol.">
        <title>The Global Catalogue of Microorganisms (GCM) 10K type strain sequencing project: providing services to taxonomists for standard genome sequencing and annotation.</title>
        <authorList>
            <consortium name="The Broad Institute Genomics Platform"/>
            <consortium name="The Broad Institute Genome Sequencing Center for Infectious Disease"/>
            <person name="Wu L."/>
            <person name="Ma J."/>
        </authorList>
    </citation>
    <scope>NUCLEOTIDE SEQUENCE [LARGE SCALE GENOMIC DNA]</scope>
    <source>
        <strain evidence="2">CGMCC 4.7152</strain>
    </source>
</reference>
<evidence type="ECO:0000313" key="1">
    <source>
        <dbReference type="EMBL" id="MFC5004241.1"/>
    </source>
</evidence>
<evidence type="ECO:0000313" key="2">
    <source>
        <dbReference type="Proteomes" id="UP001595912"/>
    </source>
</evidence>
<organism evidence="1 2">
    <name type="scientific">Dactylosporangium cerinum</name>
    <dbReference type="NCBI Taxonomy" id="1434730"/>
    <lineage>
        <taxon>Bacteria</taxon>
        <taxon>Bacillati</taxon>
        <taxon>Actinomycetota</taxon>
        <taxon>Actinomycetes</taxon>
        <taxon>Micromonosporales</taxon>
        <taxon>Micromonosporaceae</taxon>
        <taxon>Dactylosporangium</taxon>
    </lineage>
</organism>
<keyword evidence="2" id="KW-1185">Reference proteome</keyword>
<dbReference type="Proteomes" id="UP001595912">
    <property type="component" value="Unassembled WGS sequence"/>
</dbReference>
<accession>A0ABV9W6C5</accession>
<protein>
    <submittedName>
        <fullName evidence="1">Uncharacterized protein</fullName>
    </submittedName>
</protein>